<protein>
    <submittedName>
        <fullName evidence="2">Ribosome association toxin RatA</fullName>
    </submittedName>
</protein>
<dbReference type="PANTHER" id="PTHR12901">
    <property type="entry name" value="SPERM PROTEIN HOMOLOG"/>
    <property type="match status" value="1"/>
</dbReference>
<dbReference type="InterPro" id="IPR005031">
    <property type="entry name" value="COQ10_START"/>
</dbReference>
<proteinExistence type="predicted"/>
<dbReference type="EMBL" id="LR890047">
    <property type="protein sequence ID" value="CAD6510626.1"/>
    <property type="molecule type" value="Genomic_DNA"/>
</dbReference>
<gene>
    <name evidence="2" type="primary">ratA</name>
    <name evidence="2" type="ORF">PROFFT_A_03950</name>
</gene>
<feature type="domain" description="Coenzyme Q-binding protein COQ10 START" evidence="1">
    <location>
        <begin position="11"/>
        <end position="131"/>
    </location>
</feature>
<keyword evidence="3" id="KW-1185">Reference proteome</keyword>
<dbReference type="PANTHER" id="PTHR12901:SF10">
    <property type="entry name" value="COENZYME Q-BINDING PROTEIN COQ10, MITOCHONDRIAL"/>
    <property type="match status" value="1"/>
</dbReference>
<dbReference type="CDD" id="cd07813">
    <property type="entry name" value="COQ10p_like"/>
    <property type="match status" value="1"/>
</dbReference>
<name>A0A8E4H4D9_9ENTR</name>
<sequence length="146" mass="16605">MPHINRSALLPFSAMQMYHLVHDVSAYPEFLPGCIGSYVLDSGPNLMTATINISKAGMSETFTTRNILSENSSIKMQLLNGPFRKLRGAWYFISLGAKSCRVELYLEFEISNKLIEVMLYQLLKPLAVNMVTVFSERARELYNILY</sequence>
<accession>A0A8E4H4D9</accession>
<organism evidence="2 3">
    <name type="scientific">Candidatus Profftia tarda</name>
    <dbReference type="NCBI Taxonomy" id="1177216"/>
    <lineage>
        <taxon>Bacteria</taxon>
        <taxon>Pseudomonadati</taxon>
        <taxon>Pseudomonadota</taxon>
        <taxon>Gammaproteobacteria</taxon>
        <taxon>Enterobacterales</taxon>
        <taxon>Enterobacteriaceae</taxon>
        <taxon>Candidatus Profftia</taxon>
    </lineage>
</organism>
<evidence type="ECO:0000313" key="2">
    <source>
        <dbReference type="EMBL" id="CAD6510626.1"/>
    </source>
</evidence>
<dbReference type="InterPro" id="IPR044996">
    <property type="entry name" value="COQ10-like"/>
</dbReference>
<dbReference type="GO" id="GO:0048039">
    <property type="term" value="F:ubiquinone binding"/>
    <property type="evidence" value="ECO:0007669"/>
    <property type="project" value="InterPro"/>
</dbReference>
<evidence type="ECO:0000259" key="1">
    <source>
        <dbReference type="Pfam" id="PF03364"/>
    </source>
</evidence>
<reference evidence="2" key="1">
    <citation type="submission" date="2020-10" db="EMBL/GenBank/DDBJ databases">
        <authorList>
            <person name="Szabo G."/>
        </authorList>
    </citation>
    <scope>NUCLEOTIDE SEQUENCE</scope>
    <source>
        <strain evidence="2">PROFFT</strain>
    </source>
</reference>
<dbReference type="Proteomes" id="UP000683585">
    <property type="component" value="Chromosome"/>
</dbReference>
<dbReference type="KEGG" id="ptf:PROFFT_A_03950"/>
<dbReference type="AlphaFoldDB" id="A0A8E4H4D9"/>
<evidence type="ECO:0000313" key="3">
    <source>
        <dbReference type="Proteomes" id="UP000683585"/>
    </source>
</evidence>
<dbReference type="Pfam" id="PF03364">
    <property type="entry name" value="Polyketide_cyc"/>
    <property type="match status" value="1"/>
</dbReference>
<dbReference type="RefSeq" id="WP_216782197.1">
    <property type="nucleotide sequence ID" value="NZ_LR890047.1"/>
</dbReference>
<dbReference type="GO" id="GO:0045333">
    <property type="term" value="P:cellular respiration"/>
    <property type="evidence" value="ECO:0007669"/>
    <property type="project" value="InterPro"/>
</dbReference>